<dbReference type="AlphaFoldDB" id="A0A8W8HSL4"/>
<evidence type="ECO:0000313" key="3">
    <source>
        <dbReference type="Proteomes" id="UP000005408"/>
    </source>
</evidence>
<sequence>MLFLTSSAEMERLTIFVTIFCVLFVYSEASCWSERTGNGYYCTLGNMILTKGRTYYSETAPNCFKCTCSDDAYQLNCCGVGNTINRIPDNCQIKQVGCNQVAVSKADPSKPCKGPVGGVV</sequence>
<feature type="signal peptide" evidence="1">
    <location>
        <begin position="1"/>
        <end position="29"/>
    </location>
</feature>
<evidence type="ECO:0000256" key="1">
    <source>
        <dbReference type="SAM" id="SignalP"/>
    </source>
</evidence>
<dbReference type="Gene3D" id="2.60.40.1900">
    <property type="entry name" value="Beta-microseminoprotein (PSP94) domain"/>
    <property type="match status" value="1"/>
</dbReference>
<keyword evidence="3" id="KW-1185">Reference proteome</keyword>
<proteinExistence type="predicted"/>
<dbReference type="Proteomes" id="UP000005408">
    <property type="component" value="Unassembled WGS sequence"/>
</dbReference>
<name>A0A8W8HSL4_MAGGI</name>
<evidence type="ECO:0008006" key="4">
    <source>
        <dbReference type="Google" id="ProtNLM"/>
    </source>
</evidence>
<dbReference type="EnsemblMetazoa" id="G10870.1">
    <property type="protein sequence ID" value="G10870.1:cds"/>
    <property type="gene ID" value="G10870"/>
</dbReference>
<accession>A0A8W8HSL4</accession>
<protein>
    <recommendedName>
        <fullName evidence="4">Beta-microseminoprotein</fullName>
    </recommendedName>
</protein>
<organism evidence="2 3">
    <name type="scientific">Magallana gigas</name>
    <name type="common">Pacific oyster</name>
    <name type="synonym">Crassostrea gigas</name>
    <dbReference type="NCBI Taxonomy" id="29159"/>
    <lineage>
        <taxon>Eukaryota</taxon>
        <taxon>Metazoa</taxon>
        <taxon>Spiralia</taxon>
        <taxon>Lophotrochozoa</taxon>
        <taxon>Mollusca</taxon>
        <taxon>Bivalvia</taxon>
        <taxon>Autobranchia</taxon>
        <taxon>Pteriomorphia</taxon>
        <taxon>Ostreida</taxon>
        <taxon>Ostreoidea</taxon>
        <taxon>Ostreidae</taxon>
        <taxon>Magallana</taxon>
    </lineage>
</organism>
<keyword evidence="1" id="KW-0732">Signal</keyword>
<reference evidence="2" key="1">
    <citation type="submission" date="2022-08" db="UniProtKB">
        <authorList>
            <consortium name="EnsemblMetazoa"/>
        </authorList>
    </citation>
    <scope>IDENTIFICATION</scope>
    <source>
        <strain evidence="2">05x7-T-G4-1.051#20</strain>
    </source>
</reference>
<evidence type="ECO:0000313" key="2">
    <source>
        <dbReference type="EnsemblMetazoa" id="G10870.1:cds"/>
    </source>
</evidence>
<dbReference type="OMA" id="ERTPPDC"/>
<feature type="chain" id="PRO_5036453840" description="Beta-microseminoprotein" evidence="1">
    <location>
        <begin position="30"/>
        <end position="120"/>
    </location>
</feature>